<dbReference type="InterPro" id="IPR000859">
    <property type="entry name" value="CUB_dom"/>
</dbReference>
<dbReference type="InterPro" id="IPR035914">
    <property type="entry name" value="Sperma_CUB_dom_sf"/>
</dbReference>
<evidence type="ECO:0000256" key="8">
    <source>
        <dbReference type="SAM" id="MobiDB-lite"/>
    </source>
</evidence>
<dbReference type="PANTHER" id="PTHR46806">
    <property type="entry name" value="F5/8 TYPE C DOMAIN-CONTAINING PROTEIN"/>
    <property type="match status" value="1"/>
</dbReference>
<feature type="compositionally biased region" description="Basic and acidic residues" evidence="8">
    <location>
        <begin position="657"/>
        <end position="673"/>
    </location>
</feature>
<feature type="disulfide bond" evidence="7">
    <location>
        <begin position="34"/>
        <end position="61"/>
    </location>
</feature>
<dbReference type="SUPFAM" id="SSF49785">
    <property type="entry name" value="Galactose-binding domain-like"/>
    <property type="match status" value="1"/>
</dbReference>
<dbReference type="SMART" id="SM00603">
    <property type="entry name" value="LCCL"/>
    <property type="match status" value="1"/>
</dbReference>
<dbReference type="Pfam" id="PF03815">
    <property type="entry name" value="LCCL"/>
    <property type="match status" value="1"/>
</dbReference>
<keyword evidence="4 9" id="KW-1133">Transmembrane helix</keyword>
<feature type="compositionally biased region" description="Basic and acidic residues" evidence="8">
    <location>
        <begin position="632"/>
        <end position="641"/>
    </location>
</feature>
<dbReference type="InterPro" id="IPR050633">
    <property type="entry name" value="Neuropilin_MCO_CoagFactor"/>
</dbReference>
<dbReference type="PROSITE" id="PS01285">
    <property type="entry name" value="FA58C_1"/>
    <property type="match status" value="1"/>
</dbReference>
<dbReference type="Gene3D" id="2.60.120.260">
    <property type="entry name" value="Galactose-binding domain-like"/>
    <property type="match status" value="1"/>
</dbReference>
<keyword evidence="10" id="KW-0732">Signal</keyword>
<dbReference type="Pfam" id="PF00431">
    <property type="entry name" value="CUB"/>
    <property type="match status" value="1"/>
</dbReference>
<feature type="domain" description="CUB" evidence="11">
    <location>
        <begin position="34"/>
        <end position="145"/>
    </location>
</feature>
<feature type="region of interest" description="Disordered" evidence="8">
    <location>
        <begin position="532"/>
        <end position="555"/>
    </location>
</feature>
<dbReference type="PROSITE" id="PS01180">
    <property type="entry name" value="CUB"/>
    <property type="match status" value="1"/>
</dbReference>
<dbReference type="PROSITE" id="PS50820">
    <property type="entry name" value="LCCL"/>
    <property type="match status" value="1"/>
</dbReference>
<dbReference type="Proteomes" id="UP000694871">
    <property type="component" value="Unplaced"/>
</dbReference>
<dbReference type="SUPFAM" id="SSF69848">
    <property type="entry name" value="LCCL domain"/>
    <property type="match status" value="1"/>
</dbReference>
<keyword evidence="2" id="KW-0597">Phosphoprotein</keyword>
<organism evidence="14 15">
    <name type="scientific">Gekko japonicus</name>
    <name type="common">Schlegel's Japanese gecko</name>
    <dbReference type="NCBI Taxonomy" id="146911"/>
    <lineage>
        <taxon>Eukaryota</taxon>
        <taxon>Metazoa</taxon>
        <taxon>Chordata</taxon>
        <taxon>Craniata</taxon>
        <taxon>Vertebrata</taxon>
        <taxon>Euteleostomi</taxon>
        <taxon>Lepidosauria</taxon>
        <taxon>Squamata</taxon>
        <taxon>Bifurcata</taxon>
        <taxon>Gekkota</taxon>
        <taxon>Gekkonidae</taxon>
        <taxon>Gekkoninae</taxon>
        <taxon>Gekko</taxon>
    </lineage>
</organism>
<name>A0ABM1L2X9_GEKJA</name>
<dbReference type="CDD" id="cd00041">
    <property type="entry name" value="CUB"/>
    <property type="match status" value="1"/>
</dbReference>
<evidence type="ECO:0000256" key="5">
    <source>
        <dbReference type="ARBA" id="ARBA00023136"/>
    </source>
</evidence>
<keyword evidence="5 9" id="KW-0472">Membrane</keyword>
<feature type="region of interest" description="Disordered" evidence="8">
    <location>
        <begin position="567"/>
        <end position="590"/>
    </location>
</feature>
<protein>
    <submittedName>
        <fullName evidence="15">Discoidin, CUB and LCCL domain-containing protein 1-like</fullName>
    </submittedName>
</protein>
<feature type="domain" description="F5/8 type C" evidence="12">
    <location>
        <begin position="241"/>
        <end position="397"/>
    </location>
</feature>
<evidence type="ECO:0000256" key="3">
    <source>
        <dbReference type="ARBA" id="ARBA00022692"/>
    </source>
</evidence>
<evidence type="ECO:0000256" key="7">
    <source>
        <dbReference type="PROSITE-ProRule" id="PRU00059"/>
    </source>
</evidence>
<keyword evidence="3 9" id="KW-0812">Transmembrane</keyword>
<dbReference type="GeneID" id="107121830"/>
<evidence type="ECO:0000313" key="15">
    <source>
        <dbReference type="RefSeq" id="XP_015280316.1"/>
    </source>
</evidence>
<dbReference type="SUPFAM" id="SSF49854">
    <property type="entry name" value="Spermadhesin, CUB domain"/>
    <property type="match status" value="1"/>
</dbReference>
<feature type="signal peptide" evidence="10">
    <location>
        <begin position="1"/>
        <end position="26"/>
    </location>
</feature>
<evidence type="ECO:0000256" key="9">
    <source>
        <dbReference type="SAM" id="Phobius"/>
    </source>
</evidence>
<sequence>MRPWLGAPGLLQLLFQLFRRLDFSWAGGQTGDGCGHSVLTPYSGTLASKNYPGTYPNFTSCQWRIHVATGNYLSLVFGDMDIEASEQCRSGFLSLFSDSSSYGPYCSNSNLTHTVLVVNTSSVTILFNSTVHRSGRGFLLSYASSRQPDLISCLQKGIHYSKEQIRVYCPAGCKEVTGDIWGNMRQGYRDTSVLCKAAVHAGVILDEQGGQITLLQGKGITLYESSFANGLYSKRGPLSEKRLIFHKDCDGVLEASSFNASSCWHEQNAMGENQIWTAEHAAFSSSGVSWAADQSSTGEWLEVDLGGRRNVTEIITKGSSHKYNYYIKSYRVLFSRDGKNWKVYKSKNGDDKVFKGNSDSYQEVSNTFIPPILARYLRITPQSWNQRVALKVELLGCQVARLKAMRPYSDNGIQSGPKELPILTSIPAIFTPNPGIVISSEKTGPPLLVMLLIGGFVLISSALLLLAFLCLKKRKTAVDQDCGLVKGYPTSGTSQVSSRCSLQLSTSEMALFPGAGASADLSRALSPEYAEPDVVQVSPTSQTVPSTFKPDPDEGYTLPLVVNHYDMPGKHHENLPPEPEYATPFVEQPTEPEGAALRRNICIIKVIPSSQSQLGSLGSPGYPEPQTQYDSPARRAAEKPDTAGGVASMLEGGATTTHKELQGNRTRGSKDEFPAAQPPTSLQ</sequence>
<evidence type="ECO:0000256" key="6">
    <source>
        <dbReference type="ARBA" id="ARBA00023157"/>
    </source>
</evidence>
<dbReference type="CDD" id="cd00057">
    <property type="entry name" value="FA58C"/>
    <property type="match status" value="1"/>
</dbReference>
<evidence type="ECO:0000313" key="14">
    <source>
        <dbReference type="Proteomes" id="UP000694871"/>
    </source>
</evidence>
<keyword evidence="14" id="KW-1185">Reference proteome</keyword>
<feature type="transmembrane region" description="Helical" evidence="9">
    <location>
        <begin position="447"/>
        <end position="471"/>
    </location>
</feature>
<dbReference type="RefSeq" id="XP_015280316.1">
    <property type="nucleotide sequence ID" value="XM_015424830.1"/>
</dbReference>
<gene>
    <name evidence="15" type="primary">LOC107121830</name>
</gene>
<keyword evidence="6 7" id="KW-1015">Disulfide bond</keyword>
<evidence type="ECO:0000259" key="12">
    <source>
        <dbReference type="PROSITE" id="PS50022"/>
    </source>
</evidence>
<accession>A0ABM1L2X9</accession>
<dbReference type="Pfam" id="PF00754">
    <property type="entry name" value="F5_F8_type_C"/>
    <property type="match status" value="1"/>
</dbReference>
<evidence type="ECO:0000259" key="11">
    <source>
        <dbReference type="PROSITE" id="PS01180"/>
    </source>
</evidence>
<feature type="chain" id="PRO_5046096522" evidence="10">
    <location>
        <begin position="27"/>
        <end position="683"/>
    </location>
</feature>
<feature type="compositionally biased region" description="Polar residues" evidence="8">
    <location>
        <begin position="537"/>
        <end position="546"/>
    </location>
</feature>
<feature type="region of interest" description="Disordered" evidence="8">
    <location>
        <begin position="613"/>
        <end position="683"/>
    </location>
</feature>
<dbReference type="InterPro" id="IPR036609">
    <property type="entry name" value="LCCL_sf"/>
</dbReference>
<evidence type="ECO:0000259" key="13">
    <source>
        <dbReference type="PROSITE" id="PS50820"/>
    </source>
</evidence>
<dbReference type="InterPro" id="IPR000421">
    <property type="entry name" value="FA58C"/>
</dbReference>
<dbReference type="InterPro" id="IPR008979">
    <property type="entry name" value="Galactose-bd-like_sf"/>
</dbReference>
<proteinExistence type="predicted"/>
<dbReference type="Gene3D" id="2.60.120.290">
    <property type="entry name" value="Spermadhesin, CUB domain"/>
    <property type="match status" value="1"/>
</dbReference>
<reference evidence="15" key="1">
    <citation type="submission" date="2025-08" db="UniProtKB">
        <authorList>
            <consortium name="RefSeq"/>
        </authorList>
    </citation>
    <scope>IDENTIFICATION</scope>
</reference>
<evidence type="ECO:0000256" key="4">
    <source>
        <dbReference type="ARBA" id="ARBA00022989"/>
    </source>
</evidence>
<evidence type="ECO:0000256" key="1">
    <source>
        <dbReference type="ARBA" id="ARBA00004479"/>
    </source>
</evidence>
<dbReference type="InterPro" id="IPR004043">
    <property type="entry name" value="LCCL"/>
</dbReference>
<dbReference type="SMART" id="SM00231">
    <property type="entry name" value="FA58C"/>
    <property type="match status" value="1"/>
</dbReference>
<comment type="subcellular location">
    <subcellularLocation>
        <location evidence="1">Membrane</location>
        <topology evidence="1">Single-pass type I membrane protein</topology>
    </subcellularLocation>
</comment>
<dbReference type="SMART" id="SM00042">
    <property type="entry name" value="CUB"/>
    <property type="match status" value="1"/>
</dbReference>
<evidence type="ECO:0000256" key="2">
    <source>
        <dbReference type="ARBA" id="ARBA00022553"/>
    </source>
</evidence>
<evidence type="ECO:0000256" key="10">
    <source>
        <dbReference type="SAM" id="SignalP"/>
    </source>
</evidence>
<dbReference type="PROSITE" id="PS50022">
    <property type="entry name" value="FA58C_3"/>
    <property type="match status" value="1"/>
</dbReference>
<dbReference type="Gene3D" id="2.170.130.20">
    <property type="entry name" value="LCCL-like domain"/>
    <property type="match status" value="1"/>
</dbReference>
<dbReference type="PANTHER" id="PTHR46806:SF6">
    <property type="entry name" value="DISCOIDIN, CUB AND LCCL DOMAIN CONTAINING 1"/>
    <property type="match status" value="1"/>
</dbReference>
<comment type="caution">
    <text evidence="7">Lacks conserved residue(s) required for the propagation of feature annotation.</text>
</comment>
<feature type="domain" description="LCCL" evidence="13">
    <location>
        <begin position="147"/>
        <end position="233"/>
    </location>
</feature>